<keyword evidence="4 7" id="KW-0805">Transcription regulation</keyword>
<comment type="similarity">
    <text evidence="7">Belongs to the MraZ family.</text>
</comment>
<evidence type="ECO:0000256" key="6">
    <source>
        <dbReference type="ARBA" id="ARBA00023163"/>
    </source>
</evidence>
<dbReference type="GO" id="GO:0003700">
    <property type="term" value="F:DNA-binding transcription factor activity"/>
    <property type="evidence" value="ECO:0007669"/>
    <property type="project" value="UniProtKB-UniRule"/>
</dbReference>
<evidence type="ECO:0000256" key="2">
    <source>
        <dbReference type="ARBA" id="ARBA00022490"/>
    </source>
</evidence>
<reference evidence="9 10" key="1">
    <citation type="submission" date="2019-03" db="EMBL/GenBank/DDBJ databases">
        <title>Root nodule microbial communities of legume samples collected from USA, Mexico and Botswana.</title>
        <authorList>
            <person name="Hirsch A."/>
        </authorList>
    </citation>
    <scope>NUCLEOTIDE SEQUENCE [LARGE SCALE GENOMIC DNA]</scope>
    <source>
        <strain evidence="9 10">55</strain>
    </source>
</reference>
<dbReference type="Proteomes" id="UP000295805">
    <property type="component" value="Unassembled WGS sequence"/>
</dbReference>
<dbReference type="HAMAP" id="MF_01008">
    <property type="entry name" value="MraZ"/>
    <property type="match status" value="1"/>
</dbReference>
<keyword evidence="5 7" id="KW-0238">DNA-binding</keyword>
<keyword evidence="2 7" id="KW-0963">Cytoplasm</keyword>
<evidence type="ECO:0000313" key="9">
    <source>
        <dbReference type="EMBL" id="TCW22991.1"/>
    </source>
</evidence>
<dbReference type="PANTHER" id="PTHR34701:SF1">
    <property type="entry name" value="TRANSCRIPTIONAL REGULATOR MRAZ"/>
    <property type="match status" value="1"/>
</dbReference>
<evidence type="ECO:0000256" key="7">
    <source>
        <dbReference type="HAMAP-Rule" id="MF_01008"/>
    </source>
</evidence>
<feature type="domain" description="SpoVT-AbrB" evidence="8">
    <location>
        <begin position="29"/>
        <end position="71"/>
    </location>
</feature>
<evidence type="ECO:0000256" key="3">
    <source>
        <dbReference type="ARBA" id="ARBA00022737"/>
    </source>
</evidence>
<protein>
    <recommendedName>
        <fullName evidence="1 7">Transcriptional regulator MraZ</fullName>
    </recommendedName>
</protein>
<evidence type="ECO:0000259" key="8">
    <source>
        <dbReference type="PROSITE" id="PS51740"/>
    </source>
</evidence>
<dbReference type="PROSITE" id="PS51740">
    <property type="entry name" value="SPOVT_ABRB"/>
    <property type="match status" value="2"/>
</dbReference>
<dbReference type="InterPro" id="IPR035642">
    <property type="entry name" value="MraZ_N"/>
</dbReference>
<gene>
    <name evidence="7" type="primary">mraZ</name>
    <name evidence="9" type="ORF">EDD19_11628</name>
</gene>
<comment type="subunit">
    <text evidence="7">Forms oligomers.</text>
</comment>
<evidence type="ECO:0000313" key="10">
    <source>
        <dbReference type="Proteomes" id="UP000295805"/>
    </source>
</evidence>
<dbReference type="InterPro" id="IPR007159">
    <property type="entry name" value="SpoVT-AbrB_dom"/>
</dbReference>
<dbReference type="GO" id="GO:0000976">
    <property type="term" value="F:transcription cis-regulatory region binding"/>
    <property type="evidence" value="ECO:0007669"/>
    <property type="project" value="TreeGrafter"/>
</dbReference>
<dbReference type="PANTHER" id="PTHR34701">
    <property type="entry name" value="TRANSCRIPTIONAL REGULATOR MRAZ"/>
    <property type="match status" value="1"/>
</dbReference>
<dbReference type="GO" id="GO:0009295">
    <property type="term" value="C:nucleoid"/>
    <property type="evidence" value="ECO:0007669"/>
    <property type="project" value="UniProtKB-SubCell"/>
</dbReference>
<comment type="caution">
    <text evidence="9">The sequence shown here is derived from an EMBL/GenBank/DDBJ whole genome shotgun (WGS) entry which is preliminary data.</text>
</comment>
<dbReference type="InterPro" id="IPR003444">
    <property type="entry name" value="MraZ"/>
</dbReference>
<evidence type="ECO:0000256" key="1">
    <source>
        <dbReference type="ARBA" id="ARBA00013860"/>
    </source>
</evidence>
<dbReference type="CDD" id="cd16321">
    <property type="entry name" value="MraZ_C"/>
    <property type="match status" value="1"/>
</dbReference>
<organism evidence="9 10">
    <name type="scientific">Dietzia cinnamea</name>
    <dbReference type="NCBI Taxonomy" id="321318"/>
    <lineage>
        <taxon>Bacteria</taxon>
        <taxon>Bacillati</taxon>
        <taxon>Actinomycetota</taxon>
        <taxon>Actinomycetes</taxon>
        <taxon>Mycobacteriales</taxon>
        <taxon>Dietziaceae</taxon>
        <taxon>Dietzia</taxon>
    </lineage>
</organism>
<dbReference type="InterPro" id="IPR035644">
    <property type="entry name" value="MraZ_C"/>
</dbReference>
<evidence type="ECO:0000256" key="4">
    <source>
        <dbReference type="ARBA" id="ARBA00023015"/>
    </source>
</evidence>
<dbReference type="InterPro" id="IPR037914">
    <property type="entry name" value="SpoVT-AbrB_sf"/>
</dbReference>
<feature type="domain" description="SpoVT-AbrB" evidence="8">
    <location>
        <begin position="100"/>
        <end position="143"/>
    </location>
</feature>
<dbReference type="Pfam" id="PF02381">
    <property type="entry name" value="MraZ"/>
    <property type="match status" value="2"/>
</dbReference>
<dbReference type="EMBL" id="SMCX01000016">
    <property type="protein sequence ID" value="TCW22991.1"/>
    <property type="molecule type" value="Genomic_DNA"/>
</dbReference>
<accession>A0A4R3ZS18</accession>
<dbReference type="NCBIfam" id="TIGR00242">
    <property type="entry name" value="division/cell wall cluster transcriptional repressor MraZ"/>
    <property type="match status" value="1"/>
</dbReference>
<evidence type="ECO:0000256" key="5">
    <source>
        <dbReference type="ARBA" id="ARBA00023125"/>
    </source>
</evidence>
<dbReference type="InterPro" id="IPR038619">
    <property type="entry name" value="MraZ_sf"/>
</dbReference>
<dbReference type="Gene3D" id="3.40.1550.20">
    <property type="entry name" value="Transcriptional regulator MraZ domain"/>
    <property type="match status" value="1"/>
</dbReference>
<proteinExistence type="inferred from homology"/>
<comment type="subcellular location">
    <subcellularLocation>
        <location evidence="7">Cytoplasm</location>
        <location evidence="7">Nucleoid</location>
    </subcellularLocation>
</comment>
<name>A0A4R3ZS18_9ACTN</name>
<dbReference type="SUPFAM" id="SSF89447">
    <property type="entry name" value="AbrB/MazE/MraZ-like"/>
    <property type="match status" value="1"/>
</dbReference>
<dbReference type="AlphaFoldDB" id="A0A4R3ZS18"/>
<dbReference type="CDD" id="cd16320">
    <property type="entry name" value="MraZ_N"/>
    <property type="match status" value="1"/>
</dbReference>
<sequence length="167" mass="18762">MGLDPRRWRVTDTDPVDSGRERAFVGYGTHRPKLDDKGRLTIPARFRPGLADGVVVCGWFTNTLSVFPEDEFDALVRKVRPTANLSERHMAFFRLLVSGAEVQQLDSQGRISIPASQRNYAGLDKDCVVNGLGERLEVWDAEAWDRYSAENLPVFSEMEGTSLGIEF</sequence>
<dbReference type="GO" id="GO:0005737">
    <property type="term" value="C:cytoplasm"/>
    <property type="evidence" value="ECO:0007669"/>
    <property type="project" value="UniProtKB-UniRule"/>
</dbReference>
<keyword evidence="6 7" id="KW-0804">Transcription</keyword>
<keyword evidence="3" id="KW-0677">Repeat</keyword>
<dbReference type="InterPro" id="IPR020603">
    <property type="entry name" value="MraZ_dom"/>
</dbReference>
<dbReference type="GO" id="GO:2000143">
    <property type="term" value="P:negative regulation of DNA-templated transcription initiation"/>
    <property type="evidence" value="ECO:0007669"/>
    <property type="project" value="TreeGrafter"/>
</dbReference>